<accession>A0A9P7UVR2</accession>
<dbReference type="SMART" id="SM00220">
    <property type="entry name" value="S_TKc"/>
    <property type="match status" value="1"/>
</dbReference>
<evidence type="ECO:0000313" key="2">
    <source>
        <dbReference type="EMBL" id="KAG7094696.1"/>
    </source>
</evidence>
<gene>
    <name evidence="2" type="ORF">E1B28_005515</name>
</gene>
<protein>
    <recommendedName>
        <fullName evidence="1">Protein kinase domain-containing protein</fullName>
    </recommendedName>
</protein>
<dbReference type="PROSITE" id="PS50011">
    <property type="entry name" value="PROTEIN_KINASE_DOM"/>
    <property type="match status" value="1"/>
</dbReference>
<dbReference type="GeneID" id="66074591"/>
<dbReference type="Proteomes" id="UP001049176">
    <property type="component" value="Chromosome 3"/>
</dbReference>
<proteinExistence type="predicted"/>
<dbReference type="GO" id="GO:0005524">
    <property type="term" value="F:ATP binding"/>
    <property type="evidence" value="ECO:0007669"/>
    <property type="project" value="InterPro"/>
</dbReference>
<dbReference type="InterPro" id="IPR008271">
    <property type="entry name" value="Ser/Thr_kinase_AS"/>
</dbReference>
<name>A0A9P7UVR2_9AGAR</name>
<dbReference type="PROSITE" id="PS00108">
    <property type="entry name" value="PROTEIN_KINASE_ST"/>
    <property type="match status" value="1"/>
</dbReference>
<keyword evidence="3" id="KW-1185">Reference proteome</keyword>
<dbReference type="RefSeq" id="XP_043011166.1">
    <property type="nucleotide sequence ID" value="XM_043150082.1"/>
</dbReference>
<dbReference type="AlphaFoldDB" id="A0A9P7UVR2"/>
<dbReference type="KEGG" id="more:E1B28_005515"/>
<dbReference type="GO" id="GO:0004674">
    <property type="term" value="F:protein serine/threonine kinase activity"/>
    <property type="evidence" value="ECO:0007669"/>
    <property type="project" value="TreeGrafter"/>
</dbReference>
<comment type="caution">
    <text evidence="2">The sequence shown here is derived from an EMBL/GenBank/DDBJ whole genome shotgun (WGS) entry which is preliminary data.</text>
</comment>
<sequence length="361" mass="42209">MKSRQLQEAEEFWVRCEPWLNERGYRLRARYRPGWIASWKDRMMEPSSCEDGQMLENAGFLDAERISDGMVVCFKKLPASDSEVEMNRILSEMDDVQDPRNHCARCFEILSVPRELEPESDIVLLVLPFLTRWHEPEFDTVGEALDFFKQLCEGLQFLHDHYIAHNDIKFNNIMMDSRPLYDLPIHPANPLMARDWSRKVRVFTRTERPVKYYYIDFGLSEQQPQNRKRCYGGDRTVPEFKRNEPADPFTVDIYRLGNLFRECLMSGTLSPTLFPKRRGLEFMDGLITDMTLPDPDKRPTIHEVVSRFGTLQKGLKWKQLRAPLIAYDDTPLGAQRWGRHWRTQISYTIKGKPAIPTAAGG</sequence>
<evidence type="ECO:0000259" key="1">
    <source>
        <dbReference type="PROSITE" id="PS50011"/>
    </source>
</evidence>
<evidence type="ECO:0000313" key="3">
    <source>
        <dbReference type="Proteomes" id="UP001049176"/>
    </source>
</evidence>
<dbReference type="InterPro" id="IPR000719">
    <property type="entry name" value="Prot_kinase_dom"/>
</dbReference>
<organism evidence="2 3">
    <name type="scientific">Marasmius oreades</name>
    <name type="common">fairy-ring Marasmius</name>
    <dbReference type="NCBI Taxonomy" id="181124"/>
    <lineage>
        <taxon>Eukaryota</taxon>
        <taxon>Fungi</taxon>
        <taxon>Dikarya</taxon>
        <taxon>Basidiomycota</taxon>
        <taxon>Agaricomycotina</taxon>
        <taxon>Agaricomycetes</taxon>
        <taxon>Agaricomycetidae</taxon>
        <taxon>Agaricales</taxon>
        <taxon>Marasmiineae</taxon>
        <taxon>Marasmiaceae</taxon>
        <taxon>Marasmius</taxon>
    </lineage>
</organism>
<dbReference type="SUPFAM" id="SSF56112">
    <property type="entry name" value="Protein kinase-like (PK-like)"/>
    <property type="match status" value="1"/>
</dbReference>
<reference evidence="2" key="1">
    <citation type="journal article" date="2021" name="Genome Biol. Evol.">
        <title>The assembled and annotated genome of the fairy-ring fungus Marasmius oreades.</title>
        <authorList>
            <person name="Hiltunen M."/>
            <person name="Ament-Velasquez S.L."/>
            <person name="Johannesson H."/>
        </authorList>
    </citation>
    <scope>NUCLEOTIDE SEQUENCE</scope>
    <source>
        <strain evidence="2">03SP1</strain>
    </source>
</reference>
<dbReference type="EMBL" id="CM032183">
    <property type="protein sequence ID" value="KAG7094696.1"/>
    <property type="molecule type" value="Genomic_DNA"/>
</dbReference>
<dbReference type="Pfam" id="PF00069">
    <property type="entry name" value="Pkinase"/>
    <property type="match status" value="1"/>
</dbReference>
<dbReference type="PANTHER" id="PTHR44167">
    <property type="entry name" value="OVARIAN-SPECIFIC SERINE/THREONINE-PROTEIN KINASE LOK-RELATED"/>
    <property type="match status" value="1"/>
</dbReference>
<dbReference type="GO" id="GO:0005634">
    <property type="term" value="C:nucleus"/>
    <property type="evidence" value="ECO:0007669"/>
    <property type="project" value="TreeGrafter"/>
</dbReference>
<dbReference type="PANTHER" id="PTHR44167:SF24">
    <property type="entry name" value="SERINE_THREONINE-PROTEIN KINASE CHK2"/>
    <property type="match status" value="1"/>
</dbReference>
<dbReference type="InterPro" id="IPR011009">
    <property type="entry name" value="Kinase-like_dom_sf"/>
</dbReference>
<dbReference type="GO" id="GO:0044773">
    <property type="term" value="P:mitotic DNA damage checkpoint signaling"/>
    <property type="evidence" value="ECO:0007669"/>
    <property type="project" value="TreeGrafter"/>
</dbReference>
<dbReference type="Gene3D" id="1.10.510.10">
    <property type="entry name" value="Transferase(Phosphotransferase) domain 1"/>
    <property type="match status" value="1"/>
</dbReference>
<feature type="domain" description="Protein kinase" evidence="1">
    <location>
        <begin position="49"/>
        <end position="311"/>
    </location>
</feature>
<dbReference type="OrthoDB" id="5987198at2759"/>